<gene>
    <name evidence="1" type="ORF">DARMORV10_A04P17560.1</name>
</gene>
<sequence>MLLLRNLNVRRLKVWRNREDIDSATEVEIRKKVL</sequence>
<dbReference type="EMBL" id="HG994358">
    <property type="protein sequence ID" value="CAF2277705.1"/>
    <property type="molecule type" value="Genomic_DNA"/>
</dbReference>
<evidence type="ECO:0000313" key="1">
    <source>
        <dbReference type="EMBL" id="CAF2277705.1"/>
    </source>
</evidence>
<reference evidence="1" key="1">
    <citation type="submission" date="2021-01" db="EMBL/GenBank/DDBJ databases">
        <authorList>
            <consortium name="Genoscope - CEA"/>
            <person name="William W."/>
        </authorList>
    </citation>
    <scope>NUCLEOTIDE SEQUENCE</scope>
</reference>
<accession>A0A817B054</accession>
<dbReference type="AlphaFoldDB" id="A0A817B054"/>
<dbReference type="Proteomes" id="UP001295469">
    <property type="component" value="Chromosome A04"/>
</dbReference>
<name>A0A817B054_BRANA</name>
<organism evidence="1">
    <name type="scientific">Brassica napus</name>
    <name type="common">Rape</name>
    <dbReference type="NCBI Taxonomy" id="3708"/>
    <lineage>
        <taxon>Eukaryota</taxon>
        <taxon>Viridiplantae</taxon>
        <taxon>Streptophyta</taxon>
        <taxon>Embryophyta</taxon>
        <taxon>Tracheophyta</taxon>
        <taxon>Spermatophyta</taxon>
        <taxon>Magnoliopsida</taxon>
        <taxon>eudicotyledons</taxon>
        <taxon>Gunneridae</taxon>
        <taxon>Pentapetalae</taxon>
        <taxon>rosids</taxon>
        <taxon>malvids</taxon>
        <taxon>Brassicales</taxon>
        <taxon>Brassicaceae</taxon>
        <taxon>Brassiceae</taxon>
        <taxon>Brassica</taxon>
    </lineage>
</organism>
<proteinExistence type="predicted"/>
<protein>
    <submittedName>
        <fullName evidence="1">(rape) hypothetical protein</fullName>
    </submittedName>
</protein>